<organism evidence="6 7">
    <name type="scientific">Aquiflexum gelatinilyticum</name>
    <dbReference type="NCBI Taxonomy" id="2961943"/>
    <lineage>
        <taxon>Bacteria</taxon>
        <taxon>Pseudomonadati</taxon>
        <taxon>Bacteroidota</taxon>
        <taxon>Cytophagia</taxon>
        <taxon>Cytophagales</taxon>
        <taxon>Cyclobacteriaceae</taxon>
        <taxon>Aquiflexum</taxon>
    </lineage>
</organism>
<dbReference type="InterPro" id="IPR023343">
    <property type="entry name" value="Penicillin_amidase_dom1"/>
</dbReference>
<dbReference type="Gene3D" id="1.10.1400.10">
    <property type="match status" value="1"/>
</dbReference>
<protein>
    <submittedName>
        <fullName evidence="6">Penicillin acylase family protein</fullName>
    </submittedName>
</protein>
<proteinExistence type="inferred from homology"/>
<evidence type="ECO:0000256" key="1">
    <source>
        <dbReference type="ARBA" id="ARBA00006586"/>
    </source>
</evidence>
<name>A0A9X2P5D8_9BACT</name>
<evidence type="ECO:0000256" key="4">
    <source>
        <dbReference type="PIRSR" id="PIRSR001227-1"/>
    </source>
</evidence>
<evidence type="ECO:0000256" key="3">
    <source>
        <dbReference type="ARBA" id="ARBA00023145"/>
    </source>
</evidence>
<feature type="binding site" evidence="5">
    <location>
        <position position="364"/>
    </location>
    <ligand>
        <name>Ca(2+)</name>
        <dbReference type="ChEBI" id="CHEBI:29108"/>
    </ligand>
</feature>
<comment type="cofactor">
    <cofactor evidence="5">
        <name>Ca(2+)</name>
        <dbReference type="ChEBI" id="CHEBI:29108"/>
    </cofactor>
    <text evidence="5">Binds 1 Ca(2+) ion per dimer.</text>
</comment>
<dbReference type="AlphaFoldDB" id="A0A9X2P5D8"/>
<dbReference type="PIRSF" id="PIRSF001227">
    <property type="entry name" value="Pen_acylase"/>
    <property type="match status" value="1"/>
</dbReference>
<dbReference type="CDD" id="cd03747">
    <property type="entry name" value="Ntn_PGA_like"/>
    <property type="match status" value="1"/>
</dbReference>
<feature type="active site" description="Nucleophile" evidence="4">
    <location>
        <position position="292"/>
    </location>
</feature>
<keyword evidence="2" id="KW-0378">Hydrolase</keyword>
<dbReference type="Gene3D" id="2.30.120.10">
    <property type="match status" value="1"/>
</dbReference>
<keyword evidence="3" id="KW-0865">Zymogen</keyword>
<evidence type="ECO:0000256" key="2">
    <source>
        <dbReference type="ARBA" id="ARBA00022801"/>
    </source>
</evidence>
<dbReference type="Gene3D" id="1.10.439.10">
    <property type="entry name" value="Penicillin Amidohydrolase, domain 1"/>
    <property type="match status" value="1"/>
</dbReference>
<sequence>MTLKLPDHLFVSGKKLRTMRKLQKQPNILFILLLFIVINQNSFSQQLSIKNLHGEVEVFRDSSGINHIFAKNEHDLFFTQGYMAAKYRLFQFEIWRRQATGTMAEIFGEKELDRDKGVRLFKFRGDKKSELAHYHPRGELIIDSFVEGVNAYIAEALQSPENLPFEFRLLGILPELWTWEVVISRHQGLLENVRDELNFSRIVSLIGAEKTKEIHYFHPNEPILDLDKSIPKELLFKDILAPYNAFRKSLTYYPEYIIPEARNNPEKFMTQLLEYETDIQETLETEKFSIGSNNWVVSGKLTESGYPIMANDPHRLIAVPSLRYMVHLHAPGWDVVGAGEPVIPGVSIGHNQFGAWGLTIFETDNEDMRIYDIHPENPQLYFHKGKWHEMEVITDTIKVKGKSDAVVKHFYTIHGPVTFVDQYLKKAVAVQCAWLEKGGAPYLASLRMDQSTTWEEFRDACTYNHIPAENMIWADREGNIGWQATGISPIRNGFSGLVVTLGDGSKEWDGYLPISERPHDYNPENGFIATANENVTPADYPHKNALGYEWSDSFRGDRVREVLGKGTNFSVEEMGKLQNDYLSLPARTLVPYLKDLVFEKNEAGKLRGMLLDWDYKLEKNSIPAGIYVMWERKIREKIKEISVPKEVMDLVGSIQMTRVISWIEHPDHLFSRNAAIERDKFLVNCFELAIQELESKLGKNSNNWQYGQTSYKHAYITHPLSPALSDEWKEKLDAGPVARGGYSFTPGANAYGDKNTSGASFRIVVDTGDWEKTIGINTPGQSGNPNSPFYRNLFPIWAADEFVNIPFDYERVKKNAMERIYLKPINP</sequence>
<gene>
    <name evidence="6" type="ORF">NU887_02895</name>
</gene>
<dbReference type="InterPro" id="IPR014395">
    <property type="entry name" value="Pen/GL7ACA/AHL_acylase"/>
</dbReference>
<evidence type="ECO:0000256" key="5">
    <source>
        <dbReference type="PIRSR" id="PIRSR001227-2"/>
    </source>
</evidence>
<dbReference type="InterPro" id="IPR043146">
    <property type="entry name" value="Penicillin_amidase_N_B-knob"/>
</dbReference>
<dbReference type="RefSeq" id="WP_258421852.1">
    <property type="nucleotide sequence ID" value="NZ_JANSUY010000001.1"/>
</dbReference>
<dbReference type="PANTHER" id="PTHR34218:SF4">
    <property type="entry name" value="ACYL-HOMOSERINE LACTONE ACYLASE QUIP"/>
    <property type="match status" value="1"/>
</dbReference>
<evidence type="ECO:0000313" key="6">
    <source>
        <dbReference type="EMBL" id="MCR9013965.1"/>
    </source>
</evidence>
<feature type="binding site" evidence="5">
    <location>
        <position position="367"/>
    </location>
    <ligand>
        <name>Ca(2+)</name>
        <dbReference type="ChEBI" id="CHEBI:29108"/>
    </ligand>
</feature>
<keyword evidence="5" id="KW-0479">Metal-binding</keyword>
<dbReference type="InterPro" id="IPR043147">
    <property type="entry name" value="Penicillin_amidase_A-knob"/>
</dbReference>
<dbReference type="GO" id="GO:0046872">
    <property type="term" value="F:metal ion binding"/>
    <property type="evidence" value="ECO:0007669"/>
    <property type="project" value="UniProtKB-KW"/>
</dbReference>
<dbReference type="GO" id="GO:0017000">
    <property type="term" value="P:antibiotic biosynthetic process"/>
    <property type="evidence" value="ECO:0007669"/>
    <property type="project" value="InterPro"/>
</dbReference>
<accession>A0A9X2P5D8</accession>
<reference evidence="6" key="1">
    <citation type="submission" date="2022-08" db="EMBL/GenBank/DDBJ databases">
        <authorList>
            <person name="Zhang D."/>
        </authorList>
    </citation>
    <scope>NUCLEOTIDE SEQUENCE</scope>
    <source>
        <strain evidence="6">XJ19-11</strain>
    </source>
</reference>
<dbReference type="Gene3D" id="3.60.20.10">
    <property type="entry name" value="Glutamine Phosphoribosylpyrophosphate, subunit 1, domain 1"/>
    <property type="match status" value="1"/>
</dbReference>
<evidence type="ECO:0000313" key="7">
    <source>
        <dbReference type="Proteomes" id="UP001142175"/>
    </source>
</evidence>
<keyword evidence="5" id="KW-0106">Calcium</keyword>
<dbReference type="Proteomes" id="UP001142175">
    <property type="component" value="Unassembled WGS sequence"/>
</dbReference>
<dbReference type="EMBL" id="JANSUY010000001">
    <property type="protein sequence ID" value="MCR9013965.1"/>
    <property type="molecule type" value="Genomic_DNA"/>
</dbReference>
<feature type="binding site" evidence="5">
    <location>
        <position position="196"/>
    </location>
    <ligand>
        <name>Ca(2+)</name>
        <dbReference type="ChEBI" id="CHEBI:29108"/>
    </ligand>
</feature>
<keyword evidence="7" id="KW-1185">Reference proteome</keyword>
<comment type="caution">
    <text evidence="6">The sequence shown here is derived from an EMBL/GenBank/DDBJ whole genome shotgun (WGS) entry which is preliminary data.</text>
</comment>
<dbReference type="Pfam" id="PF01804">
    <property type="entry name" value="Penicil_amidase"/>
    <property type="match status" value="1"/>
</dbReference>
<dbReference type="GO" id="GO:0016811">
    <property type="term" value="F:hydrolase activity, acting on carbon-nitrogen (but not peptide) bonds, in linear amides"/>
    <property type="evidence" value="ECO:0007669"/>
    <property type="project" value="InterPro"/>
</dbReference>
<dbReference type="InterPro" id="IPR029055">
    <property type="entry name" value="Ntn_hydrolases_N"/>
</dbReference>
<dbReference type="SUPFAM" id="SSF56235">
    <property type="entry name" value="N-terminal nucleophile aminohydrolases (Ntn hydrolases)"/>
    <property type="match status" value="1"/>
</dbReference>
<dbReference type="PANTHER" id="PTHR34218">
    <property type="entry name" value="PEPTIDASE S45 PENICILLIN AMIDASE"/>
    <property type="match status" value="1"/>
</dbReference>
<dbReference type="InterPro" id="IPR002692">
    <property type="entry name" value="S45"/>
</dbReference>
<comment type="similarity">
    <text evidence="1">Belongs to the peptidase S45 family.</text>
</comment>